<proteinExistence type="predicted"/>
<accession>A0A3B1C0M6</accession>
<dbReference type="AlphaFoldDB" id="A0A3B1C0M6"/>
<evidence type="ECO:0000313" key="1">
    <source>
        <dbReference type="EMBL" id="VAX12245.1"/>
    </source>
</evidence>
<gene>
    <name evidence="1" type="ORF">MNBD_GAMMA24-1342</name>
</gene>
<organism evidence="1">
    <name type="scientific">hydrothermal vent metagenome</name>
    <dbReference type="NCBI Taxonomy" id="652676"/>
    <lineage>
        <taxon>unclassified sequences</taxon>
        <taxon>metagenomes</taxon>
        <taxon>ecological metagenomes</taxon>
    </lineage>
</organism>
<protein>
    <submittedName>
        <fullName evidence="1">Uncharacterized protein</fullName>
    </submittedName>
</protein>
<reference evidence="1" key="1">
    <citation type="submission" date="2018-06" db="EMBL/GenBank/DDBJ databases">
        <authorList>
            <person name="Zhirakovskaya E."/>
        </authorList>
    </citation>
    <scope>NUCLEOTIDE SEQUENCE</scope>
</reference>
<feature type="non-terminal residue" evidence="1">
    <location>
        <position position="1"/>
    </location>
</feature>
<name>A0A3B1C0M6_9ZZZZ</name>
<sequence>GPGSSLDVAFYLLEALLGDKHCQEVKRLMCMP</sequence>
<dbReference type="EMBL" id="UOFZ01000026">
    <property type="protein sequence ID" value="VAX12245.1"/>
    <property type="molecule type" value="Genomic_DNA"/>
</dbReference>